<organism evidence="5 6">
    <name type="scientific">Paenibacillus cremeus</name>
    <dbReference type="NCBI Taxonomy" id="2163881"/>
    <lineage>
        <taxon>Bacteria</taxon>
        <taxon>Bacillati</taxon>
        <taxon>Bacillota</taxon>
        <taxon>Bacilli</taxon>
        <taxon>Bacillales</taxon>
        <taxon>Paenibacillaceae</taxon>
        <taxon>Paenibacillus</taxon>
    </lineage>
</organism>
<dbReference type="Gene3D" id="2.60.120.10">
    <property type="entry name" value="Jelly Rolls"/>
    <property type="match status" value="1"/>
</dbReference>
<evidence type="ECO:0000313" key="5">
    <source>
        <dbReference type="EMBL" id="TVY11104.1"/>
    </source>
</evidence>
<accession>A0A559KG45</accession>
<dbReference type="Pfam" id="PF02311">
    <property type="entry name" value="AraC_binding"/>
    <property type="match status" value="1"/>
</dbReference>
<evidence type="ECO:0000256" key="3">
    <source>
        <dbReference type="ARBA" id="ARBA00023163"/>
    </source>
</evidence>
<dbReference type="GO" id="GO:0043565">
    <property type="term" value="F:sequence-specific DNA binding"/>
    <property type="evidence" value="ECO:0007669"/>
    <property type="project" value="InterPro"/>
</dbReference>
<dbReference type="InterPro" id="IPR020449">
    <property type="entry name" value="Tscrpt_reg_AraC-type_HTH"/>
</dbReference>
<evidence type="ECO:0000259" key="4">
    <source>
        <dbReference type="PROSITE" id="PS01124"/>
    </source>
</evidence>
<proteinExistence type="predicted"/>
<dbReference type="PANTHER" id="PTHR43280">
    <property type="entry name" value="ARAC-FAMILY TRANSCRIPTIONAL REGULATOR"/>
    <property type="match status" value="1"/>
</dbReference>
<keyword evidence="1" id="KW-0805">Transcription regulation</keyword>
<evidence type="ECO:0000256" key="1">
    <source>
        <dbReference type="ARBA" id="ARBA00023015"/>
    </source>
</evidence>
<dbReference type="InterPro" id="IPR003313">
    <property type="entry name" value="AraC-bd"/>
</dbReference>
<dbReference type="Proteomes" id="UP000317036">
    <property type="component" value="Unassembled WGS sequence"/>
</dbReference>
<dbReference type="OrthoDB" id="9813413at2"/>
<sequence length="272" mass="31413">MKHGDLHVVPFVHKLPIYVGMFGINYCHSNYLNVRHNSPLTVLAYVLKGQGNVTVDSLSFRPQAGDIFILPMGRNHQVTADPDQEEYWTYLWFNLRGNVPQLFEAFHLQSAYHIPEAPFEAMFRKGFQLVEQYGQNDERLQMELLVTCTEIITQLSGLVKQRQTTVSAEVQQMQHYLNRLEAEPFQSNAMSRHFALSFKQINRLFKKETGTTVYNYLLGKKLDTAKMLLQDTSMAVSEIAYRIGYADPHYFSNVFKKKTGSTPTEYREQNSP</sequence>
<dbReference type="PROSITE" id="PS01124">
    <property type="entry name" value="HTH_ARAC_FAMILY_2"/>
    <property type="match status" value="1"/>
</dbReference>
<reference evidence="5 6" key="1">
    <citation type="submission" date="2019-07" db="EMBL/GenBank/DDBJ databases">
        <authorList>
            <person name="Kim J."/>
        </authorList>
    </citation>
    <scope>NUCLEOTIDE SEQUENCE [LARGE SCALE GENOMIC DNA]</scope>
    <source>
        <strain evidence="5 6">JC52</strain>
    </source>
</reference>
<dbReference type="InterPro" id="IPR037923">
    <property type="entry name" value="HTH-like"/>
</dbReference>
<dbReference type="GO" id="GO:0003700">
    <property type="term" value="F:DNA-binding transcription factor activity"/>
    <property type="evidence" value="ECO:0007669"/>
    <property type="project" value="InterPro"/>
</dbReference>
<dbReference type="RefSeq" id="WP_144843785.1">
    <property type="nucleotide sequence ID" value="NZ_VNJI01000004.1"/>
</dbReference>
<dbReference type="InterPro" id="IPR014710">
    <property type="entry name" value="RmlC-like_jellyroll"/>
</dbReference>
<dbReference type="SMART" id="SM00342">
    <property type="entry name" value="HTH_ARAC"/>
    <property type="match status" value="1"/>
</dbReference>
<dbReference type="InterPro" id="IPR018060">
    <property type="entry name" value="HTH_AraC"/>
</dbReference>
<dbReference type="SUPFAM" id="SSF46689">
    <property type="entry name" value="Homeodomain-like"/>
    <property type="match status" value="1"/>
</dbReference>
<dbReference type="PRINTS" id="PR00032">
    <property type="entry name" value="HTHARAC"/>
</dbReference>
<name>A0A559KG45_9BACL</name>
<dbReference type="EMBL" id="VNJI01000004">
    <property type="protein sequence ID" value="TVY11104.1"/>
    <property type="molecule type" value="Genomic_DNA"/>
</dbReference>
<dbReference type="Gene3D" id="1.10.10.60">
    <property type="entry name" value="Homeodomain-like"/>
    <property type="match status" value="2"/>
</dbReference>
<dbReference type="AlphaFoldDB" id="A0A559KG45"/>
<comment type="caution">
    <text evidence="5">The sequence shown here is derived from an EMBL/GenBank/DDBJ whole genome shotgun (WGS) entry which is preliminary data.</text>
</comment>
<protein>
    <submittedName>
        <fullName evidence="5">Helix-turn-helix domain-containing protein</fullName>
    </submittedName>
</protein>
<dbReference type="InterPro" id="IPR018062">
    <property type="entry name" value="HTH_AraC-typ_CS"/>
</dbReference>
<keyword evidence="2" id="KW-0238">DNA-binding</keyword>
<keyword evidence="6" id="KW-1185">Reference proteome</keyword>
<gene>
    <name evidence="5" type="ORF">FPZ49_04475</name>
</gene>
<dbReference type="PROSITE" id="PS00041">
    <property type="entry name" value="HTH_ARAC_FAMILY_1"/>
    <property type="match status" value="1"/>
</dbReference>
<dbReference type="SUPFAM" id="SSF51215">
    <property type="entry name" value="Regulatory protein AraC"/>
    <property type="match status" value="1"/>
</dbReference>
<keyword evidence="3" id="KW-0804">Transcription</keyword>
<dbReference type="Pfam" id="PF12833">
    <property type="entry name" value="HTH_18"/>
    <property type="match status" value="1"/>
</dbReference>
<feature type="domain" description="HTH araC/xylS-type" evidence="4">
    <location>
        <begin position="171"/>
        <end position="269"/>
    </location>
</feature>
<evidence type="ECO:0000256" key="2">
    <source>
        <dbReference type="ARBA" id="ARBA00023125"/>
    </source>
</evidence>
<dbReference type="InterPro" id="IPR009057">
    <property type="entry name" value="Homeodomain-like_sf"/>
</dbReference>
<dbReference type="PANTHER" id="PTHR43280:SF2">
    <property type="entry name" value="HTH-TYPE TRANSCRIPTIONAL REGULATOR EXSA"/>
    <property type="match status" value="1"/>
</dbReference>
<evidence type="ECO:0000313" key="6">
    <source>
        <dbReference type="Proteomes" id="UP000317036"/>
    </source>
</evidence>